<dbReference type="KEGG" id="aez:C3E78_02925"/>
<comment type="similarity">
    <text evidence="1">Belongs to the short-chain dehydrogenases/reductases (SDR) family.</text>
</comment>
<dbReference type="InterPro" id="IPR036291">
    <property type="entry name" value="NAD(P)-bd_dom_sf"/>
</dbReference>
<dbReference type="RefSeq" id="WP_108576903.1">
    <property type="nucleotide sequence ID" value="NZ_CP026952.1"/>
</dbReference>
<dbReference type="AlphaFoldDB" id="A0A2S0WIY0"/>
<organism evidence="2 3">
    <name type="scientific">Aeromicrobium chenweiae</name>
    <dbReference type="NCBI Taxonomy" id="2079793"/>
    <lineage>
        <taxon>Bacteria</taxon>
        <taxon>Bacillati</taxon>
        <taxon>Actinomycetota</taxon>
        <taxon>Actinomycetes</taxon>
        <taxon>Propionibacteriales</taxon>
        <taxon>Nocardioidaceae</taxon>
        <taxon>Aeromicrobium</taxon>
    </lineage>
</organism>
<evidence type="ECO:0000313" key="3">
    <source>
        <dbReference type="Proteomes" id="UP000244384"/>
    </source>
</evidence>
<dbReference type="EMBL" id="CP026952">
    <property type="protein sequence ID" value="AWB91257.1"/>
    <property type="molecule type" value="Genomic_DNA"/>
</dbReference>
<dbReference type="OrthoDB" id="9808187at2"/>
<dbReference type="InterPro" id="IPR002347">
    <property type="entry name" value="SDR_fam"/>
</dbReference>
<sequence>MTRPLAVVTGGSRGVGRAIVAALALDHRVVFSYRRDRESADDLLRAVAEAGGEAHAVQAELSEPGAATALVEAVLAEHGDIAVVVGNAGSASRGLSTVDTTLAEYLRMLHIHALSNIELAAAAMPSLRRQKGSAVFVSSTVVDLLPEGTAPYAAAKAAMGAAAVVMAREERVHGVRVNLVAPGLVATDMGNRLTEATTGHASASTLDELSPLGRVCRPEDVAGVVAFLAGPSASYVTGQRVLVDGGGPRNSLVPTAD</sequence>
<gene>
    <name evidence="2" type="ORF">C3E78_02925</name>
</gene>
<dbReference type="GO" id="GO:0030497">
    <property type="term" value="P:fatty acid elongation"/>
    <property type="evidence" value="ECO:0007669"/>
    <property type="project" value="TreeGrafter"/>
</dbReference>
<protein>
    <submittedName>
        <fullName evidence="2">Oxidoreductase</fullName>
    </submittedName>
</protein>
<accession>A0A5F2EQT0</accession>
<accession>A0A2S0WIY0</accession>
<proteinExistence type="inferred from homology"/>
<evidence type="ECO:0000256" key="1">
    <source>
        <dbReference type="ARBA" id="ARBA00006484"/>
    </source>
</evidence>
<dbReference type="PANTHER" id="PTHR42760">
    <property type="entry name" value="SHORT-CHAIN DEHYDROGENASES/REDUCTASES FAMILY MEMBER"/>
    <property type="match status" value="1"/>
</dbReference>
<dbReference type="Pfam" id="PF13561">
    <property type="entry name" value="adh_short_C2"/>
    <property type="match status" value="1"/>
</dbReference>
<keyword evidence="3" id="KW-1185">Reference proteome</keyword>
<dbReference type="GO" id="GO:0016616">
    <property type="term" value="F:oxidoreductase activity, acting on the CH-OH group of donors, NAD or NADP as acceptor"/>
    <property type="evidence" value="ECO:0007669"/>
    <property type="project" value="TreeGrafter"/>
</dbReference>
<name>A0A2S0WIY0_9ACTN</name>
<dbReference type="Gene3D" id="3.40.50.720">
    <property type="entry name" value="NAD(P)-binding Rossmann-like Domain"/>
    <property type="match status" value="1"/>
</dbReference>
<evidence type="ECO:0000313" key="2">
    <source>
        <dbReference type="EMBL" id="AWB91257.1"/>
    </source>
</evidence>
<dbReference type="Proteomes" id="UP000244384">
    <property type="component" value="Chromosome"/>
</dbReference>
<dbReference type="SUPFAM" id="SSF51735">
    <property type="entry name" value="NAD(P)-binding Rossmann-fold domains"/>
    <property type="match status" value="1"/>
</dbReference>
<dbReference type="CDD" id="cd05233">
    <property type="entry name" value="SDR_c"/>
    <property type="match status" value="1"/>
</dbReference>
<dbReference type="PANTHER" id="PTHR42760:SF40">
    <property type="entry name" value="3-OXOACYL-[ACYL-CARRIER-PROTEIN] REDUCTASE, CHLOROPLASTIC"/>
    <property type="match status" value="1"/>
</dbReference>
<reference evidence="3" key="1">
    <citation type="submission" date="2018-01" db="EMBL/GenBank/DDBJ databases">
        <authorList>
            <person name="Li J."/>
        </authorList>
    </citation>
    <scope>NUCLEOTIDE SEQUENCE [LARGE SCALE GENOMIC DNA]</scope>
    <source>
        <strain evidence="3">592</strain>
    </source>
</reference>
<dbReference type="PRINTS" id="PR00081">
    <property type="entry name" value="GDHRDH"/>
</dbReference>